<dbReference type="PROSITE" id="PS51257">
    <property type="entry name" value="PROKAR_LIPOPROTEIN"/>
    <property type="match status" value="1"/>
</dbReference>
<feature type="region of interest" description="Disordered" evidence="1">
    <location>
        <begin position="23"/>
        <end position="73"/>
    </location>
</feature>
<feature type="region of interest" description="Disordered" evidence="1">
    <location>
        <begin position="86"/>
        <end position="110"/>
    </location>
</feature>
<accession>A0ABD6AMQ9</accession>
<reference evidence="2 3" key="1">
    <citation type="journal article" date="2019" name="Int. J. Syst. Evol. Microbiol.">
        <title>The Global Catalogue of Microorganisms (GCM) 10K type strain sequencing project: providing services to taxonomists for standard genome sequencing and annotation.</title>
        <authorList>
            <consortium name="The Broad Institute Genomics Platform"/>
            <consortium name="The Broad Institute Genome Sequencing Center for Infectious Disease"/>
            <person name="Wu L."/>
            <person name="Ma J."/>
        </authorList>
    </citation>
    <scope>NUCLEOTIDE SEQUENCE [LARGE SCALE GENOMIC DNA]</scope>
    <source>
        <strain evidence="2 3">CGMCC 1.12554</strain>
    </source>
</reference>
<proteinExistence type="predicted"/>
<dbReference type="Proteomes" id="UP001596545">
    <property type="component" value="Unassembled WGS sequence"/>
</dbReference>
<evidence type="ECO:0008006" key="4">
    <source>
        <dbReference type="Google" id="ProtNLM"/>
    </source>
</evidence>
<organism evidence="2 3">
    <name type="scientific">Halorubrum rutilum</name>
    <dbReference type="NCBI Taxonomy" id="1364933"/>
    <lineage>
        <taxon>Archaea</taxon>
        <taxon>Methanobacteriati</taxon>
        <taxon>Methanobacteriota</taxon>
        <taxon>Stenosarchaea group</taxon>
        <taxon>Halobacteria</taxon>
        <taxon>Halobacteriales</taxon>
        <taxon>Haloferacaceae</taxon>
        <taxon>Halorubrum</taxon>
    </lineage>
</organism>
<feature type="compositionally biased region" description="Gly residues" evidence="1">
    <location>
        <begin position="47"/>
        <end position="64"/>
    </location>
</feature>
<evidence type="ECO:0000313" key="3">
    <source>
        <dbReference type="Proteomes" id="UP001596545"/>
    </source>
</evidence>
<sequence length="217" mass="22159">MSGTRRRYLGGVGGASALLLGAGCIGRDGPGIPDGNGDGGDGDGNDGGDGGQTGTRPGGTGGPGVTVVSVDGPDDIPVAASVEVVREAATEESPPRLRTSLENTGDESITVGEGRGVHLEYVSDDSEALVFLPSDGEYPAEPGCWRLTDGIAVTEEYRTFQIDAGASSGREIDLYATPGEDACLPVGEYRFETAVSVGEPGTDPERSGRWSLTVLLE</sequence>
<feature type="compositionally biased region" description="Gly residues" evidence="1">
    <location>
        <begin position="23"/>
        <end position="39"/>
    </location>
</feature>
<comment type="caution">
    <text evidence="2">The sequence shown here is derived from an EMBL/GenBank/DDBJ whole genome shotgun (WGS) entry which is preliminary data.</text>
</comment>
<dbReference type="RefSeq" id="WP_256408195.1">
    <property type="nucleotide sequence ID" value="NZ_JANHDN010000002.1"/>
</dbReference>
<evidence type="ECO:0000256" key="1">
    <source>
        <dbReference type="SAM" id="MobiDB-lite"/>
    </source>
</evidence>
<name>A0ABD6AMQ9_9EURY</name>
<keyword evidence="3" id="KW-1185">Reference proteome</keyword>
<protein>
    <recommendedName>
        <fullName evidence="4">Secreted protein</fullName>
    </recommendedName>
</protein>
<gene>
    <name evidence="2" type="ORF">ACFQMF_12825</name>
</gene>
<evidence type="ECO:0000313" key="2">
    <source>
        <dbReference type="EMBL" id="MFC7325462.1"/>
    </source>
</evidence>
<dbReference type="EMBL" id="JBHTBL010000011">
    <property type="protein sequence ID" value="MFC7325462.1"/>
    <property type="molecule type" value="Genomic_DNA"/>
</dbReference>
<dbReference type="AlphaFoldDB" id="A0ABD6AMQ9"/>
<feature type="compositionally biased region" description="Basic and acidic residues" evidence="1">
    <location>
        <begin position="86"/>
        <end position="95"/>
    </location>
</feature>